<organism evidence="8 9">
    <name type="scientific">Brachionus plicatilis</name>
    <name type="common">Marine rotifer</name>
    <name type="synonym">Brachionus muelleri</name>
    <dbReference type="NCBI Taxonomy" id="10195"/>
    <lineage>
        <taxon>Eukaryota</taxon>
        <taxon>Metazoa</taxon>
        <taxon>Spiralia</taxon>
        <taxon>Gnathifera</taxon>
        <taxon>Rotifera</taxon>
        <taxon>Eurotatoria</taxon>
        <taxon>Monogononta</taxon>
        <taxon>Pseudotrocha</taxon>
        <taxon>Ploima</taxon>
        <taxon>Brachionidae</taxon>
        <taxon>Brachionus</taxon>
    </lineage>
</organism>
<dbReference type="FunFam" id="3.30.2160.10:FF:000002">
    <property type="entry name" value="Putative Ubiquitin-protein ligase E3C"/>
    <property type="match status" value="1"/>
</dbReference>
<dbReference type="OrthoDB" id="8068875at2759"/>
<gene>
    <name evidence="8" type="ORF">BpHYR1_026111</name>
</gene>
<dbReference type="InterPro" id="IPR035983">
    <property type="entry name" value="Hect_E3_ubiquitin_ligase"/>
</dbReference>
<comment type="caution">
    <text evidence="8">The sequence shown here is derived from an EMBL/GenBank/DDBJ whole genome shotgun (WGS) entry which is preliminary data.</text>
</comment>
<dbReference type="InterPro" id="IPR000048">
    <property type="entry name" value="IQ_motif_EF-hand-BS"/>
</dbReference>
<dbReference type="PROSITE" id="PS50237">
    <property type="entry name" value="HECT"/>
    <property type="match status" value="1"/>
</dbReference>
<evidence type="ECO:0000313" key="9">
    <source>
        <dbReference type="Proteomes" id="UP000276133"/>
    </source>
</evidence>
<evidence type="ECO:0000256" key="2">
    <source>
        <dbReference type="ARBA" id="ARBA00004906"/>
    </source>
</evidence>
<evidence type="ECO:0000259" key="7">
    <source>
        <dbReference type="PROSITE" id="PS50237"/>
    </source>
</evidence>
<dbReference type="AlphaFoldDB" id="A0A3M7T785"/>
<feature type="active site" description="Glycyl thioester intermediate" evidence="6">
    <location>
        <position position="741"/>
    </location>
</feature>
<dbReference type="EMBL" id="REGN01000173">
    <property type="protein sequence ID" value="RNA43855.1"/>
    <property type="molecule type" value="Genomic_DNA"/>
</dbReference>
<dbReference type="SMART" id="SM00119">
    <property type="entry name" value="HECTc"/>
    <property type="match status" value="1"/>
</dbReference>
<dbReference type="EC" id="2.3.2.26" evidence="3"/>
<proteinExistence type="predicted"/>
<name>A0A3M7T785_BRAPC</name>
<comment type="pathway">
    <text evidence="2">Protein modification; protein ubiquitination.</text>
</comment>
<dbReference type="Gene3D" id="3.30.2410.10">
    <property type="entry name" value="Hect, E3 ligase catalytic domain"/>
    <property type="match status" value="1"/>
</dbReference>
<evidence type="ECO:0000256" key="6">
    <source>
        <dbReference type="PROSITE-ProRule" id="PRU00104"/>
    </source>
</evidence>
<keyword evidence="5 6" id="KW-0833">Ubl conjugation pathway</keyword>
<accession>A0A3M7T785</accession>
<dbReference type="Proteomes" id="UP000276133">
    <property type="component" value="Unassembled WGS sequence"/>
</dbReference>
<dbReference type="Pfam" id="PF00632">
    <property type="entry name" value="HECT"/>
    <property type="match status" value="1"/>
</dbReference>
<evidence type="ECO:0000256" key="1">
    <source>
        <dbReference type="ARBA" id="ARBA00000885"/>
    </source>
</evidence>
<evidence type="ECO:0000313" key="8">
    <source>
        <dbReference type="EMBL" id="RNA43855.1"/>
    </source>
</evidence>
<dbReference type="PANTHER" id="PTHR45700:SF3">
    <property type="entry name" value="UBIQUITIN-PROTEIN LIGASE E3B"/>
    <property type="match status" value="1"/>
</dbReference>
<dbReference type="CDD" id="cd23767">
    <property type="entry name" value="IQCD"/>
    <property type="match status" value="1"/>
</dbReference>
<sequence length="773" mass="90612">MFSQNSSDKESFIRQANEARERRTLEKKKLSSAIRIQALYRGYRARKTIINHIESELNNAFCGIDVKDVDSLNSKSYLSKQLFNLINRFLFLNNLKHSNRNSMGKTLVLNLSSYLILNITNSDFKHSYMGLILSKDNFQSFLGQTHKILKKFINIMHELNIKDLNDYRIFTNLINFFTILCDSKYWKCFPTSNRNEMLEKTLQEISKNYTISLKNNSFFEKLMIHMIQNSKNHVPIIKPNTFNYIFNLTFNVLDENEFYVEQKVLKLNDYKQIANFLNNLLYHVVANGLIDLKLLDQDPYFTVFHQLLFSLYVKDCRRSFTDKSEFWTIKEMRIKNFMEDLEKESKNALFIINKIPHVVPLKYRIEILKNKIEKDKQIVLGEDCSSLKISIRRNRLVEDAYRNLSSLSSNLLKSPIRITFINEFGLKEAGIDQDGVFKEFLQQTIQNLLNPEFNLFKLTSDQFLYPSAASYFVEDHLQMFQFAGKLIAKAVYESLVIDTEFAPFFLRQIAGYRSQFSYSFLDDLVTLDQDLYKNLNFIKHDQNVDDLELNFTHSEHHLGKLITHELVPSGELIKVTNTNKIKYIHLMAHFKLHRQIKDQINAFNEGFKSIIRQDWINMFSVTEIQRLISGCLNDLNIEDLKKNVQYWGGLHSSHRLVKWLWEIVENDFDQEEKSLFLKFVTSSPKPPLMGFSTLNPQFTIRCVEAEEEEGTIYDSSLKGFFKTLMNIGGTNTSRLPTSSTCFNLLKLPNYSKKSTLRDKLRYAIRSNSGFELS</sequence>
<keyword evidence="9" id="KW-1185">Reference proteome</keyword>
<evidence type="ECO:0000256" key="4">
    <source>
        <dbReference type="ARBA" id="ARBA00022679"/>
    </source>
</evidence>
<dbReference type="GO" id="GO:0061630">
    <property type="term" value="F:ubiquitin protein ligase activity"/>
    <property type="evidence" value="ECO:0007669"/>
    <property type="project" value="UniProtKB-EC"/>
</dbReference>
<dbReference type="GO" id="GO:0000209">
    <property type="term" value="P:protein polyubiquitination"/>
    <property type="evidence" value="ECO:0007669"/>
    <property type="project" value="InterPro"/>
</dbReference>
<dbReference type="GO" id="GO:0006511">
    <property type="term" value="P:ubiquitin-dependent protein catabolic process"/>
    <property type="evidence" value="ECO:0007669"/>
    <property type="project" value="TreeGrafter"/>
</dbReference>
<reference evidence="8 9" key="1">
    <citation type="journal article" date="2018" name="Sci. Rep.">
        <title>Genomic signatures of local adaptation to the degree of environmental predictability in rotifers.</title>
        <authorList>
            <person name="Franch-Gras L."/>
            <person name="Hahn C."/>
            <person name="Garcia-Roger E.M."/>
            <person name="Carmona M.J."/>
            <person name="Serra M."/>
            <person name="Gomez A."/>
        </authorList>
    </citation>
    <scope>NUCLEOTIDE SEQUENCE [LARGE SCALE GENOMIC DNA]</scope>
    <source>
        <strain evidence="8">HYR1</strain>
    </source>
</reference>
<keyword evidence="4" id="KW-0808">Transferase</keyword>
<dbReference type="SUPFAM" id="SSF56204">
    <property type="entry name" value="Hect, E3 ligase catalytic domain"/>
    <property type="match status" value="1"/>
</dbReference>
<dbReference type="PROSITE" id="PS50096">
    <property type="entry name" value="IQ"/>
    <property type="match status" value="1"/>
</dbReference>
<dbReference type="GO" id="GO:0016874">
    <property type="term" value="F:ligase activity"/>
    <property type="evidence" value="ECO:0007669"/>
    <property type="project" value="UniProtKB-KW"/>
</dbReference>
<evidence type="ECO:0000256" key="5">
    <source>
        <dbReference type="ARBA" id="ARBA00022786"/>
    </source>
</evidence>
<evidence type="ECO:0000256" key="3">
    <source>
        <dbReference type="ARBA" id="ARBA00012485"/>
    </source>
</evidence>
<dbReference type="Gene3D" id="3.30.2160.10">
    <property type="entry name" value="Hect, E3 ligase catalytic domain"/>
    <property type="match status" value="1"/>
</dbReference>
<dbReference type="Pfam" id="PF00612">
    <property type="entry name" value="IQ"/>
    <property type="match status" value="1"/>
</dbReference>
<dbReference type="Gene3D" id="3.90.1750.10">
    <property type="entry name" value="Hect, E3 ligase catalytic domains"/>
    <property type="match status" value="1"/>
</dbReference>
<comment type="catalytic activity">
    <reaction evidence="1">
        <text>S-ubiquitinyl-[E2 ubiquitin-conjugating enzyme]-L-cysteine + [acceptor protein]-L-lysine = [E2 ubiquitin-conjugating enzyme]-L-cysteine + N(6)-ubiquitinyl-[acceptor protein]-L-lysine.</text>
        <dbReference type="EC" id="2.3.2.26"/>
    </reaction>
</comment>
<dbReference type="PANTHER" id="PTHR45700">
    <property type="entry name" value="UBIQUITIN-PROTEIN LIGASE E3C"/>
    <property type="match status" value="1"/>
</dbReference>
<dbReference type="InterPro" id="IPR000569">
    <property type="entry name" value="HECT_dom"/>
</dbReference>
<keyword evidence="8" id="KW-0436">Ligase</keyword>
<dbReference type="CDD" id="cd00078">
    <property type="entry name" value="HECTc"/>
    <property type="match status" value="1"/>
</dbReference>
<dbReference type="InterPro" id="IPR044611">
    <property type="entry name" value="E3A/B/C-like"/>
</dbReference>
<dbReference type="STRING" id="10195.A0A3M7T785"/>
<feature type="domain" description="HECT" evidence="7">
    <location>
        <begin position="408"/>
        <end position="773"/>
    </location>
</feature>
<protein>
    <recommendedName>
        <fullName evidence="3">HECT-type E3 ubiquitin transferase</fullName>
        <ecNumber evidence="3">2.3.2.26</ecNumber>
    </recommendedName>
</protein>